<dbReference type="RefSeq" id="WP_169500629.1">
    <property type="nucleotide sequence ID" value="NZ_JABBFZ010000021.1"/>
</dbReference>
<sequence length="200" mass="21345">MKAVMAATLLAAVASLGVTNVVHAADSAAIKELRWGVDGGYPPFDELSPAGTIVGFDPDIATAICEGMKVKCVFVVQPFESAIAALNQNKFDALIASHGVRILSYANQESVYLDLLSGRMDAALQDDIQAQASVLHTPRGKNFQFVGPAVENADSRVAIAVQKGNLKLRDAINKSIANIRANGKYDAVRKKYFAFDIYGS</sequence>
<dbReference type="AlphaFoldDB" id="A0A7Y0A0Y0"/>
<dbReference type="SMART" id="SM00062">
    <property type="entry name" value="PBPb"/>
    <property type="match status" value="1"/>
</dbReference>
<feature type="chain" id="PRO_5031004995" evidence="2">
    <location>
        <begin position="25"/>
        <end position="200"/>
    </location>
</feature>
<reference evidence="4 5" key="1">
    <citation type="submission" date="2020-04" db="EMBL/GenBank/DDBJ databases">
        <title>Paraburkholderia sp. G-4-1-8 isolated from soil.</title>
        <authorList>
            <person name="Dahal R.H."/>
        </authorList>
    </citation>
    <scope>NUCLEOTIDE SEQUENCE [LARGE SCALE GENOMIC DNA]</scope>
    <source>
        <strain evidence="4 5">G-4-1-8</strain>
    </source>
</reference>
<gene>
    <name evidence="4" type="ORF">HHL14_26900</name>
</gene>
<evidence type="ECO:0000259" key="3">
    <source>
        <dbReference type="SMART" id="SM00062"/>
    </source>
</evidence>
<comment type="caution">
    <text evidence="4">The sequence shown here is derived from an EMBL/GenBank/DDBJ whole genome shotgun (WGS) entry which is preliminary data.</text>
</comment>
<dbReference type="EMBL" id="JABBFZ010000021">
    <property type="protein sequence ID" value="NML34447.1"/>
    <property type="molecule type" value="Genomic_DNA"/>
</dbReference>
<organism evidence="4 5">
    <name type="scientific">Paraburkholderia antibiotica</name>
    <dbReference type="NCBI Taxonomy" id="2728839"/>
    <lineage>
        <taxon>Bacteria</taxon>
        <taxon>Pseudomonadati</taxon>
        <taxon>Pseudomonadota</taxon>
        <taxon>Betaproteobacteria</taxon>
        <taxon>Burkholderiales</taxon>
        <taxon>Burkholderiaceae</taxon>
        <taxon>Paraburkholderia</taxon>
    </lineage>
</organism>
<evidence type="ECO:0000256" key="2">
    <source>
        <dbReference type="SAM" id="SignalP"/>
    </source>
</evidence>
<evidence type="ECO:0000313" key="5">
    <source>
        <dbReference type="Proteomes" id="UP000583127"/>
    </source>
</evidence>
<feature type="domain" description="Solute-binding protein family 3/N-terminal" evidence="3">
    <location>
        <begin position="32"/>
        <end position="196"/>
    </location>
</feature>
<dbReference type="SUPFAM" id="SSF53850">
    <property type="entry name" value="Periplasmic binding protein-like II"/>
    <property type="match status" value="1"/>
</dbReference>
<protein>
    <submittedName>
        <fullName evidence="4">Transporter substrate-binding domain-containing protein</fullName>
    </submittedName>
</protein>
<evidence type="ECO:0000313" key="4">
    <source>
        <dbReference type="EMBL" id="NML34447.1"/>
    </source>
</evidence>
<evidence type="ECO:0000256" key="1">
    <source>
        <dbReference type="ARBA" id="ARBA00022729"/>
    </source>
</evidence>
<dbReference type="Pfam" id="PF00497">
    <property type="entry name" value="SBP_bac_3"/>
    <property type="match status" value="1"/>
</dbReference>
<dbReference type="PANTHER" id="PTHR35936:SF17">
    <property type="entry name" value="ARGININE-BINDING EXTRACELLULAR PROTEIN ARTP"/>
    <property type="match status" value="1"/>
</dbReference>
<dbReference type="Gene3D" id="3.40.190.10">
    <property type="entry name" value="Periplasmic binding protein-like II"/>
    <property type="match status" value="3"/>
</dbReference>
<proteinExistence type="predicted"/>
<dbReference type="InterPro" id="IPR001638">
    <property type="entry name" value="Solute-binding_3/MltF_N"/>
</dbReference>
<keyword evidence="1 2" id="KW-0732">Signal</keyword>
<dbReference type="Proteomes" id="UP000583127">
    <property type="component" value="Unassembled WGS sequence"/>
</dbReference>
<dbReference type="PANTHER" id="PTHR35936">
    <property type="entry name" value="MEMBRANE-BOUND LYTIC MUREIN TRANSGLYCOSYLASE F"/>
    <property type="match status" value="1"/>
</dbReference>
<keyword evidence="5" id="KW-1185">Reference proteome</keyword>
<feature type="signal peptide" evidence="2">
    <location>
        <begin position="1"/>
        <end position="24"/>
    </location>
</feature>
<accession>A0A7Y0A0Y0</accession>
<name>A0A7Y0A0Y0_9BURK</name>